<dbReference type="KEGG" id="poz:I0K15_12320"/>
<evidence type="ECO:0000313" key="2">
    <source>
        <dbReference type="EMBL" id="QPH52600.1"/>
    </source>
</evidence>
<gene>
    <name evidence="2" type="ORF">I0K15_12320</name>
</gene>
<reference evidence="2 3" key="1">
    <citation type="submission" date="2020-11" db="EMBL/GenBank/DDBJ databases">
        <title>Description of Pontivivens ytuae sp. nov. isolated from deep sea sediment of Mariana Trench.</title>
        <authorList>
            <person name="Wang Z."/>
            <person name="Sun Q.-L."/>
            <person name="Xu X.-D."/>
            <person name="Tang Y.-Z."/>
            <person name="Zhang J."/>
        </authorList>
    </citation>
    <scope>NUCLEOTIDE SEQUENCE [LARGE SCALE GENOMIC DNA]</scope>
    <source>
        <strain evidence="2 3">MT2928</strain>
    </source>
</reference>
<keyword evidence="3" id="KW-1185">Reference proteome</keyword>
<evidence type="ECO:0000313" key="3">
    <source>
        <dbReference type="Proteomes" id="UP000594800"/>
    </source>
</evidence>
<organism evidence="2 3">
    <name type="scientific">Pontivivens ytuae</name>
    <dbReference type="NCBI Taxonomy" id="2789856"/>
    <lineage>
        <taxon>Bacteria</taxon>
        <taxon>Pseudomonadati</taxon>
        <taxon>Pseudomonadota</taxon>
        <taxon>Alphaproteobacteria</taxon>
        <taxon>Rhodobacterales</taxon>
        <taxon>Paracoccaceae</taxon>
        <taxon>Pontivivens</taxon>
    </lineage>
</organism>
<dbReference type="InterPro" id="IPR053762">
    <property type="entry name" value="Toxin-Sub_Inhibitor_sf"/>
</dbReference>
<dbReference type="EMBL" id="CP064942">
    <property type="protein sequence ID" value="QPH52600.1"/>
    <property type="molecule type" value="Genomic_DNA"/>
</dbReference>
<proteinExistence type="predicted"/>
<sequence length="154" mass="16694">MIRTRLIFIILAVSAAAFGWQALQPVGPAEGIRLSFPLDGTRMSMVPPRGARLIEGDPVQVVLGATTRTPHVMELHRGNPQHTHPDSTRLANGRLHYTVEDHEGGSGGAYATLSGDIQLDDTDITIGVTCTAQSEFTPEPRWCLPYLASLRPGR</sequence>
<dbReference type="AlphaFoldDB" id="A0A7S9LPJ9"/>
<protein>
    <recommendedName>
        <fullName evidence="1">Type six secretion immunity 3 domain-containing protein</fullName>
    </recommendedName>
</protein>
<accession>A0A7S9LPJ9</accession>
<dbReference type="Gene3D" id="2.60.120.1690">
    <property type="match status" value="1"/>
</dbReference>
<feature type="domain" description="Type six secretion immunity 3" evidence="1">
    <location>
        <begin position="44"/>
        <end position="151"/>
    </location>
</feature>
<dbReference type="InterPro" id="IPR054004">
    <property type="entry name" value="Tsi3"/>
</dbReference>
<name>A0A7S9LPJ9_9RHOB</name>
<dbReference type="RefSeq" id="WP_196101811.1">
    <property type="nucleotide sequence ID" value="NZ_CP064942.1"/>
</dbReference>
<dbReference type="Pfam" id="PF22211">
    <property type="entry name" value="Tsi3"/>
    <property type="match status" value="1"/>
</dbReference>
<dbReference type="Proteomes" id="UP000594800">
    <property type="component" value="Chromosome"/>
</dbReference>
<evidence type="ECO:0000259" key="1">
    <source>
        <dbReference type="Pfam" id="PF22211"/>
    </source>
</evidence>